<name>A0A6A3CGF9_HIBSY</name>
<accession>A0A6A3CGF9</accession>
<proteinExistence type="predicted"/>
<keyword evidence="3" id="KW-1185">Reference proteome</keyword>
<keyword evidence="1" id="KW-0472">Membrane</keyword>
<keyword evidence="1" id="KW-1133">Transmembrane helix</keyword>
<dbReference type="PANTHER" id="PTHR38926:SF2">
    <property type="entry name" value="F-BOX_LRR-REPEAT PROTEIN 21-RELATED"/>
    <property type="match status" value="1"/>
</dbReference>
<keyword evidence="1" id="KW-0812">Transmembrane</keyword>
<dbReference type="Proteomes" id="UP000436088">
    <property type="component" value="Unassembled WGS sequence"/>
</dbReference>
<evidence type="ECO:0000313" key="3">
    <source>
        <dbReference type="Proteomes" id="UP000436088"/>
    </source>
</evidence>
<reference evidence="2" key="1">
    <citation type="submission" date="2019-09" db="EMBL/GenBank/DDBJ databases">
        <title>Draft genome information of white flower Hibiscus syriacus.</title>
        <authorList>
            <person name="Kim Y.-M."/>
        </authorList>
    </citation>
    <scope>NUCLEOTIDE SEQUENCE [LARGE SCALE GENOMIC DNA]</scope>
    <source>
        <strain evidence="2">YM2019G1</strain>
    </source>
</reference>
<comment type="caution">
    <text evidence="2">The sequence shown here is derived from an EMBL/GenBank/DDBJ whole genome shotgun (WGS) entry which is preliminary data.</text>
</comment>
<dbReference type="AlphaFoldDB" id="A0A6A3CGF9"/>
<gene>
    <name evidence="2" type="ORF">F3Y22_tig00004360pilonHSYRG00010</name>
</gene>
<dbReference type="EMBL" id="VEPZ02000261">
    <property type="protein sequence ID" value="KAE8728445.1"/>
    <property type="molecule type" value="Genomic_DNA"/>
</dbReference>
<feature type="transmembrane region" description="Helical" evidence="1">
    <location>
        <begin position="74"/>
        <end position="94"/>
    </location>
</feature>
<sequence>MWKSIDMRNLGDLHYMEYDPEKMYVHAVNRSCGRLLDINIEYFGTYELLFYISERTKMVIRLFATAVAYHCSSFSLQMLLFTGLLISSVFDYFLAMTFQAKGRLQLLGNGLTNEGLQAILDGCPHLDLRQCFNEFMRPSHQMKIIIRMEFQTTTYWPMVMNDYSEFAGASDFSDYDDYTFGILDFALMAAGLSDFSDSDE</sequence>
<dbReference type="PANTHER" id="PTHR38926">
    <property type="entry name" value="F-BOX DOMAIN CONTAINING PROTEIN, EXPRESSED"/>
    <property type="match status" value="1"/>
</dbReference>
<organism evidence="2 3">
    <name type="scientific">Hibiscus syriacus</name>
    <name type="common">Rose of Sharon</name>
    <dbReference type="NCBI Taxonomy" id="106335"/>
    <lineage>
        <taxon>Eukaryota</taxon>
        <taxon>Viridiplantae</taxon>
        <taxon>Streptophyta</taxon>
        <taxon>Embryophyta</taxon>
        <taxon>Tracheophyta</taxon>
        <taxon>Spermatophyta</taxon>
        <taxon>Magnoliopsida</taxon>
        <taxon>eudicotyledons</taxon>
        <taxon>Gunneridae</taxon>
        <taxon>Pentapetalae</taxon>
        <taxon>rosids</taxon>
        <taxon>malvids</taxon>
        <taxon>Malvales</taxon>
        <taxon>Malvaceae</taxon>
        <taxon>Malvoideae</taxon>
        <taxon>Hibiscus</taxon>
    </lineage>
</organism>
<protein>
    <submittedName>
        <fullName evidence="2">Uncharacterized protein</fullName>
    </submittedName>
</protein>
<evidence type="ECO:0000313" key="2">
    <source>
        <dbReference type="EMBL" id="KAE8728445.1"/>
    </source>
</evidence>
<evidence type="ECO:0000256" key="1">
    <source>
        <dbReference type="SAM" id="Phobius"/>
    </source>
</evidence>